<dbReference type="PRINTS" id="PR00038">
    <property type="entry name" value="HTHLUXR"/>
</dbReference>
<sequence>MIINIKGVIIKMQENDFFTWRRAMLLRFQEMATAEGVYTELQYQTQRLEFDYYSLCVRHPVPFTRPKISLRTTYPQAWVTHYQAENYIAIDPVLKPENFREGHLHWDNVLFHEAQAMWDAAQRFGLRRGVTQSVMLPNRAVGFLSVSRGSLGCSSFTYDEVELRLQLLARESLSALTRLEDDIVMVPEMRFSKREKEILKWTAEGKTSSEIAIILSISENTVNFHQKNMQKKFNAPNKTQIACYAAATGLI</sequence>
<dbReference type="AlphaFoldDB" id="A0A379T9G3"/>
<dbReference type="SUPFAM" id="SSF46894">
    <property type="entry name" value="C-terminal effector domain of the bipartite response regulators"/>
    <property type="match status" value="1"/>
</dbReference>
<dbReference type="GO" id="GO:0003677">
    <property type="term" value="F:DNA binding"/>
    <property type="evidence" value="ECO:0007669"/>
    <property type="project" value="UniProtKB-KW"/>
</dbReference>
<keyword evidence="2 7" id="KW-0238">DNA-binding</keyword>
<dbReference type="EMBL" id="UGWZ01000001">
    <property type="protein sequence ID" value="SUG14561.1"/>
    <property type="molecule type" value="Genomic_DNA"/>
</dbReference>
<dbReference type="InterPro" id="IPR036388">
    <property type="entry name" value="WH-like_DNA-bd_sf"/>
</dbReference>
<dbReference type="Gene3D" id="3.30.450.80">
    <property type="entry name" value="Transcription factor LuxR-like, autoinducer-binding domain"/>
    <property type="match status" value="1"/>
</dbReference>
<dbReference type="GO" id="GO:0045893">
    <property type="term" value="P:positive regulation of DNA-templated transcription"/>
    <property type="evidence" value="ECO:0007669"/>
    <property type="project" value="UniProtKB-ARBA"/>
</dbReference>
<dbReference type="InterPro" id="IPR016032">
    <property type="entry name" value="Sig_transdc_resp-reg_C-effctor"/>
</dbReference>
<feature type="domain" description="HTH luxR-type" evidence="5">
    <location>
        <begin position="184"/>
        <end position="249"/>
    </location>
</feature>
<dbReference type="Proteomes" id="UP000254124">
    <property type="component" value="Unassembled WGS sequence"/>
</dbReference>
<dbReference type="PANTHER" id="PTHR44688:SF16">
    <property type="entry name" value="DNA-BINDING TRANSCRIPTIONAL ACTIVATOR DEVR_DOSR"/>
    <property type="match status" value="1"/>
</dbReference>
<dbReference type="PROSITE" id="PS50043">
    <property type="entry name" value="HTH_LUXR_2"/>
    <property type="match status" value="1"/>
</dbReference>
<protein>
    <submittedName>
        <fullName evidence="7">DNA-binding transcriptional activator SdiA</fullName>
    </submittedName>
</protein>
<evidence type="ECO:0000256" key="4">
    <source>
        <dbReference type="ARBA" id="ARBA00023163"/>
    </source>
</evidence>
<dbReference type="PANTHER" id="PTHR44688">
    <property type="entry name" value="DNA-BINDING TRANSCRIPTIONAL ACTIVATOR DEVR_DOSR"/>
    <property type="match status" value="1"/>
</dbReference>
<keyword evidence="3" id="KW-0010">Activator</keyword>
<dbReference type="EMBL" id="UGXG01000002">
    <property type="protein sequence ID" value="SUG47262.1"/>
    <property type="molecule type" value="Genomic_DNA"/>
</dbReference>
<dbReference type="SMART" id="SM00421">
    <property type="entry name" value="HTH_LUXR"/>
    <property type="match status" value="1"/>
</dbReference>
<dbReference type="CDD" id="cd06170">
    <property type="entry name" value="LuxR_C_like"/>
    <property type="match status" value="1"/>
</dbReference>
<dbReference type="SUPFAM" id="SSF75516">
    <property type="entry name" value="Pheromone-binding domain of LuxR-like quorum-sensing transcription factors"/>
    <property type="match status" value="1"/>
</dbReference>
<evidence type="ECO:0000256" key="2">
    <source>
        <dbReference type="ARBA" id="ARBA00023125"/>
    </source>
</evidence>
<evidence type="ECO:0000256" key="3">
    <source>
        <dbReference type="ARBA" id="ARBA00023159"/>
    </source>
</evidence>
<dbReference type="Pfam" id="PF03472">
    <property type="entry name" value="Autoind_bind"/>
    <property type="match status" value="1"/>
</dbReference>
<keyword evidence="4" id="KW-0804">Transcription</keyword>
<dbReference type="InterPro" id="IPR005143">
    <property type="entry name" value="TF_LuxR_autoind-bd_dom"/>
</dbReference>
<keyword evidence="1" id="KW-0805">Transcription regulation</keyword>
<dbReference type="OMA" id="NHTVDWY"/>
<gene>
    <name evidence="7" type="primary">sdiA</name>
    <name evidence="6" type="ORF">NCTC7295_02198</name>
    <name evidence="7" type="ORF">NCTC8297_02522</name>
</gene>
<dbReference type="Proteomes" id="UP000254741">
    <property type="component" value="Unassembled WGS sequence"/>
</dbReference>
<dbReference type="Pfam" id="PF00196">
    <property type="entry name" value="GerE"/>
    <property type="match status" value="1"/>
</dbReference>
<proteinExistence type="predicted"/>
<name>A0A379T9G3_SALER</name>
<dbReference type="PROSITE" id="PS00622">
    <property type="entry name" value="HTH_LUXR_1"/>
    <property type="match status" value="1"/>
</dbReference>
<dbReference type="InterPro" id="IPR036693">
    <property type="entry name" value="TF_LuxR_autoind-bd_dom_sf"/>
</dbReference>
<reference evidence="8 9" key="1">
    <citation type="submission" date="2018-06" db="EMBL/GenBank/DDBJ databases">
        <authorList>
            <consortium name="Pathogen Informatics"/>
            <person name="Doyle S."/>
        </authorList>
    </citation>
    <scope>NUCLEOTIDE SEQUENCE [LARGE SCALE GENOMIC DNA]</scope>
    <source>
        <strain evidence="6 8">NCTC7295</strain>
        <strain evidence="7 9">NCTC8297</strain>
    </source>
</reference>
<dbReference type="InterPro" id="IPR000792">
    <property type="entry name" value="Tscrpt_reg_LuxR_C"/>
</dbReference>
<dbReference type="Gene3D" id="1.10.10.10">
    <property type="entry name" value="Winged helix-like DNA-binding domain superfamily/Winged helix DNA-binding domain"/>
    <property type="match status" value="1"/>
</dbReference>
<evidence type="ECO:0000313" key="7">
    <source>
        <dbReference type="EMBL" id="SUG47262.1"/>
    </source>
</evidence>
<evidence type="ECO:0000313" key="9">
    <source>
        <dbReference type="Proteomes" id="UP000254741"/>
    </source>
</evidence>
<evidence type="ECO:0000313" key="6">
    <source>
        <dbReference type="EMBL" id="SUG14561.1"/>
    </source>
</evidence>
<evidence type="ECO:0000259" key="5">
    <source>
        <dbReference type="PROSITE" id="PS50043"/>
    </source>
</evidence>
<dbReference type="FunFam" id="1.10.10.10:FF:000297">
    <property type="entry name" value="DNA-binding transcriptional activator SdiA"/>
    <property type="match status" value="1"/>
</dbReference>
<dbReference type="NCBIfam" id="NF007561">
    <property type="entry name" value="PRK10188.1"/>
    <property type="match status" value="1"/>
</dbReference>
<evidence type="ECO:0000313" key="8">
    <source>
        <dbReference type="Proteomes" id="UP000254124"/>
    </source>
</evidence>
<accession>A0A379T9G3</accession>
<organism evidence="7 9">
    <name type="scientific">Salmonella enterica subsp. arizonae</name>
    <dbReference type="NCBI Taxonomy" id="59203"/>
    <lineage>
        <taxon>Bacteria</taxon>
        <taxon>Pseudomonadati</taxon>
        <taxon>Pseudomonadota</taxon>
        <taxon>Gammaproteobacteria</taxon>
        <taxon>Enterobacterales</taxon>
        <taxon>Enterobacteriaceae</taxon>
        <taxon>Salmonella</taxon>
    </lineage>
</organism>
<evidence type="ECO:0000256" key="1">
    <source>
        <dbReference type="ARBA" id="ARBA00023015"/>
    </source>
</evidence>